<dbReference type="EMBL" id="OX459966">
    <property type="protein sequence ID" value="CAI9171154.1"/>
    <property type="molecule type" value="Genomic_DNA"/>
</dbReference>
<keyword evidence="3" id="KW-1185">Reference proteome</keyword>
<evidence type="ECO:0000256" key="1">
    <source>
        <dbReference type="SAM" id="Phobius"/>
    </source>
</evidence>
<feature type="transmembrane region" description="Helical" evidence="1">
    <location>
        <begin position="12"/>
        <end position="35"/>
    </location>
</feature>
<name>A0ABN8ZBJ6_RANTA</name>
<gene>
    <name evidence="2" type="ORF">MRATA1EN1_LOCUS20116</name>
</gene>
<accession>A0ABN8ZBJ6</accession>
<protein>
    <submittedName>
        <fullName evidence="2">Uncharacterized protein</fullName>
    </submittedName>
</protein>
<evidence type="ECO:0000313" key="2">
    <source>
        <dbReference type="EMBL" id="CAI9171154.1"/>
    </source>
</evidence>
<keyword evidence="1" id="KW-0812">Transmembrane</keyword>
<sequence>MQLTSLGLGLQLRAHLILSGFSVSLILGYILPGFFTFQASQGKKMQASNLRGRFPRFNYNGKCASATQVPVSIFLFCIGCTLRLPDLTNKYTRYSALFKLFLIVSDIHGA</sequence>
<keyword evidence="1" id="KW-0472">Membrane</keyword>
<keyword evidence="1" id="KW-1133">Transmembrane helix</keyword>
<proteinExistence type="predicted"/>
<evidence type="ECO:0000313" key="3">
    <source>
        <dbReference type="Proteomes" id="UP001176941"/>
    </source>
</evidence>
<reference evidence="2" key="1">
    <citation type="submission" date="2023-04" db="EMBL/GenBank/DDBJ databases">
        <authorList>
            <consortium name="ELIXIR-Norway"/>
        </authorList>
    </citation>
    <scope>NUCLEOTIDE SEQUENCE [LARGE SCALE GENOMIC DNA]</scope>
</reference>
<organism evidence="2 3">
    <name type="scientific">Rangifer tarandus platyrhynchus</name>
    <name type="common">Svalbard reindeer</name>
    <dbReference type="NCBI Taxonomy" id="3082113"/>
    <lineage>
        <taxon>Eukaryota</taxon>
        <taxon>Metazoa</taxon>
        <taxon>Chordata</taxon>
        <taxon>Craniata</taxon>
        <taxon>Vertebrata</taxon>
        <taxon>Euteleostomi</taxon>
        <taxon>Mammalia</taxon>
        <taxon>Eutheria</taxon>
        <taxon>Laurasiatheria</taxon>
        <taxon>Artiodactyla</taxon>
        <taxon>Ruminantia</taxon>
        <taxon>Pecora</taxon>
        <taxon>Cervidae</taxon>
        <taxon>Odocoileinae</taxon>
        <taxon>Rangifer</taxon>
    </lineage>
</organism>
<dbReference type="Proteomes" id="UP001176941">
    <property type="component" value="Chromosome 30"/>
</dbReference>